<feature type="transmembrane region" description="Helical" evidence="3">
    <location>
        <begin position="83"/>
        <end position="106"/>
    </location>
</feature>
<reference evidence="4" key="1">
    <citation type="submission" date="2023-03" db="EMBL/GenBank/DDBJ databases">
        <title>Massive genome expansion in bonnet fungi (Mycena s.s.) driven by repeated elements and novel gene families across ecological guilds.</title>
        <authorList>
            <consortium name="Lawrence Berkeley National Laboratory"/>
            <person name="Harder C.B."/>
            <person name="Miyauchi S."/>
            <person name="Viragh M."/>
            <person name="Kuo A."/>
            <person name="Thoen E."/>
            <person name="Andreopoulos B."/>
            <person name="Lu D."/>
            <person name="Skrede I."/>
            <person name="Drula E."/>
            <person name="Henrissat B."/>
            <person name="Morin E."/>
            <person name="Kohler A."/>
            <person name="Barry K."/>
            <person name="LaButti K."/>
            <person name="Morin E."/>
            <person name="Salamov A."/>
            <person name="Lipzen A."/>
            <person name="Mereny Z."/>
            <person name="Hegedus B."/>
            <person name="Baldrian P."/>
            <person name="Stursova M."/>
            <person name="Weitz H."/>
            <person name="Taylor A."/>
            <person name="Grigoriev I.V."/>
            <person name="Nagy L.G."/>
            <person name="Martin F."/>
            <person name="Kauserud H."/>
        </authorList>
    </citation>
    <scope>NUCLEOTIDE SEQUENCE</scope>
    <source>
        <strain evidence="4">CBHHK002</strain>
    </source>
</reference>
<proteinExistence type="predicted"/>
<feature type="transmembrane region" description="Helical" evidence="3">
    <location>
        <begin position="227"/>
        <end position="247"/>
    </location>
</feature>
<evidence type="ECO:0000256" key="3">
    <source>
        <dbReference type="SAM" id="Phobius"/>
    </source>
</evidence>
<accession>A0AAD6ZV03</accession>
<feature type="transmembrane region" description="Helical" evidence="3">
    <location>
        <begin position="168"/>
        <end position="193"/>
    </location>
</feature>
<dbReference type="SMART" id="SM00248">
    <property type="entry name" value="ANK"/>
    <property type="match status" value="4"/>
</dbReference>
<feature type="transmembrane region" description="Helical" evidence="3">
    <location>
        <begin position="329"/>
        <end position="348"/>
    </location>
</feature>
<dbReference type="Proteomes" id="UP001218218">
    <property type="component" value="Unassembled WGS sequence"/>
</dbReference>
<dbReference type="GO" id="GO:0005737">
    <property type="term" value="C:cytoplasm"/>
    <property type="evidence" value="ECO:0007669"/>
    <property type="project" value="TreeGrafter"/>
</dbReference>
<gene>
    <name evidence="4" type="ORF">DFH08DRAFT_249146</name>
</gene>
<protein>
    <submittedName>
        <fullName evidence="4">Uncharacterized protein</fullName>
    </submittedName>
</protein>
<dbReference type="EMBL" id="JARIHO010000027">
    <property type="protein sequence ID" value="KAJ7340020.1"/>
    <property type="molecule type" value="Genomic_DNA"/>
</dbReference>
<keyword evidence="3" id="KW-1133">Transmembrane helix</keyword>
<dbReference type="InterPro" id="IPR051631">
    <property type="entry name" value="Ankyrin-KH/SAM_domain"/>
</dbReference>
<sequence length="633" mass="69510">MDHQCIPANPDIVGIGVRVAIYAQNFLCFVPVVAHLWDGKISVDEMKGVEDQSIGMLGIAFAILISTIIQATSSANGQPMTSFHAAVILDLSWMNNTSTWIWFLLYTHRLSKAGTKNGHSGTVGESISATGSVWAPVVLSSKLCPRHSKDGSRRAPGLRIFSRPWDHLSWTPVLILGSFHLSLMAAIGVWLWFGPTKFGTPIACDPTLTIFGGPISFSSQPLRVFSLVMYGLLLIPCVNLLPQILLFRALHIAYNWLRDGHLQQKLRRKEPLMPIARESETSDSSGIRITALHRPVATRRIAPSQRDDPDPPSSPPAVQILPPAEQVHTASLIGGLVLLVIINTIFVIDIELTLSRNKPFQLDDGDDVWGFGQVLALLLLVLPLRDTWNTFRDIRMARHVVQKRFLQALRDEVSATPIVEKLGALVIDGADPRTPINGSRFGNSLQLAAYHGKNDIVEFLLSKGPANDKPVIETERGGGYGTALQAASANGKVEVVQLLLKIHRTDIRHYVNIWGGHYGSALCAACANGHIKVAQLLVDNGTMVTFYGKPLGSPLHLASLMGNIEVIKWLLKNTDPRLVDNDWGIFGKPRDVAILVGNQEVAELLRGEGFWREVLQYSCIHHTPSTDNSHFNA</sequence>
<dbReference type="PANTHER" id="PTHR23206:SF8">
    <property type="entry name" value="ANKYRIN REPEAT AND KH DOMAIN-CONTAINING 1"/>
    <property type="match status" value="1"/>
</dbReference>
<dbReference type="PANTHER" id="PTHR23206">
    <property type="entry name" value="MASK PROTEIN"/>
    <property type="match status" value="1"/>
</dbReference>
<keyword evidence="2" id="KW-0040">ANK repeat</keyword>
<organism evidence="4 5">
    <name type="scientific">Mycena albidolilacea</name>
    <dbReference type="NCBI Taxonomy" id="1033008"/>
    <lineage>
        <taxon>Eukaryota</taxon>
        <taxon>Fungi</taxon>
        <taxon>Dikarya</taxon>
        <taxon>Basidiomycota</taxon>
        <taxon>Agaricomycotina</taxon>
        <taxon>Agaricomycetes</taxon>
        <taxon>Agaricomycetidae</taxon>
        <taxon>Agaricales</taxon>
        <taxon>Marasmiineae</taxon>
        <taxon>Mycenaceae</taxon>
        <taxon>Mycena</taxon>
    </lineage>
</organism>
<evidence type="ECO:0000313" key="5">
    <source>
        <dbReference type="Proteomes" id="UP001218218"/>
    </source>
</evidence>
<evidence type="ECO:0000313" key="4">
    <source>
        <dbReference type="EMBL" id="KAJ7340020.1"/>
    </source>
</evidence>
<feature type="transmembrane region" description="Helical" evidence="3">
    <location>
        <begin position="12"/>
        <end position="34"/>
    </location>
</feature>
<evidence type="ECO:0000256" key="1">
    <source>
        <dbReference type="ARBA" id="ARBA00022737"/>
    </source>
</evidence>
<dbReference type="AlphaFoldDB" id="A0AAD6ZV03"/>
<name>A0AAD6ZV03_9AGAR</name>
<feature type="transmembrane region" description="Helical" evidence="3">
    <location>
        <begin position="368"/>
        <end position="388"/>
    </location>
</feature>
<dbReference type="SUPFAM" id="SSF48403">
    <property type="entry name" value="Ankyrin repeat"/>
    <property type="match status" value="1"/>
</dbReference>
<keyword evidence="5" id="KW-1185">Reference proteome</keyword>
<feature type="transmembrane region" description="Helical" evidence="3">
    <location>
        <begin position="54"/>
        <end position="71"/>
    </location>
</feature>
<dbReference type="InterPro" id="IPR002110">
    <property type="entry name" value="Ankyrin_rpt"/>
</dbReference>
<evidence type="ECO:0000256" key="2">
    <source>
        <dbReference type="ARBA" id="ARBA00023043"/>
    </source>
</evidence>
<keyword evidence="1" id="KW-0677">Repeat</keyword>
<dbReference type="InterPro" id="IPR036770">
    <property type="entry name" value="Ankyrin_rpt-contain_sf"/>
</dbReference>
<comment type="caution">
    <text evidence="4">The sequence shown here is derived from an EMBL/GenBank/DDBJ whole genome shotgun (WGS) entry which is preliminary data.</text>
</comment>
<keyword evidence="3" id="KW-0472">Membrane</keyword>
<keyword evidence="3" id="KW-0812">Transmembrane</keyword>
<dbReference type="Pfam" id="PF12796">
    <property type="entry name" value="Ank_2"/>
    <property type="match status" value="2"/>
</dbReference>
<dbReference type="Gene3D" id="1.25.40.20">
    <property type="entry name" value="Ankyrin repeat-containing domain"/>
    <property type="match status" value="1"/>
</dbReference>